<dbReference type="CDD" id="cd07389">
    <property type="entry name" value="MPP_PhoD"/>
    <property type="match status" value="1"/>
</dbReference>
<dbReference type="Pfam" id="PF19050">
    <property type="entry name" value="PhoD_2"/>
    <property type="match status" value="2"/>
</dbReference>
<organism evidence="2 3">
    <name type="scientific">Pseudoalteromonas xiamenensis</name>
    <dbReference type="NCBI Taxonomy" id="882626"/>
    <lineage>
        <taxon>Bacteria</taxon>
        <taxon>Pseudomonadati</taxon>
        <taxon>Pseudomonadota</taxon>
        <taxon>Gammaproteobacteria</taxon>
        <taxon>Alteromonadales</taxon>
        <taxon>Pseudoalteromonadaceae</taxon>
        <taxon>Pseudoalteromonas</taxon>
    </lineage>
</organism>
<sequence length="498" mass="56844">MSNQLLLGPILGLESDTLYTTLVVTDDTVSSVLLEIHQDTLSFELVGTLHVGRVWRVEFDPHLEPNSSVNYRILIENEFATSKSGDSQWSFHVPAQTETPKLAYASCNGFSDFKLMTSTERPYALWQAMSEQHDEAPFSLLLMGGDQIYADSIWTMVPSLKQWNELPREKKIKAKASKQMKAQIRRFYSELYLDRWNKPDVAKMLASIPSIMMWDDHDIFDGWGSYPEDIQTCEVYSAIFAEAKNHFDLLQLRSANKNSTLLRNASANANQAKVSHFGAVVQFKNYQILVLDNRSERTLNRVMSEEHWQDVIHFLDNCTTGDLLVMTGVPVVYRDFSFAERAVDATPWEEEVTDDLKDHWRAKEHEGERSRLIMRLLANAKRRQGKTVLLSGDVHVGALGIIRDESQSDITRIHQVISSGIVHPSPTFMQWLGICALTNDDDEYLDGAKHIVARMIKPTGGDKYIRTRNFTTLKMGTDHKIWVNWIIEGKDKPVYAID</sequence>
<dbReference type="Proteomes" id="UP000664904">
    <property type="component" value="Chromosome"/>
</dbReference>
<dbReference type="PANTHER" id="PTHR46689">
    <property type="entry name" value="MEMBRANE PROTEIN, PUTATIVE-RELATED"/>
    <property type="match status" value="1"/>
</dbReference>
<gene>
    <name evidence="2" type="ORF">J5O05_16065</name>
</gene>
<protein>
    <submittedName>
        <fullName evidence="2">Alkaline phosphatase family protein</fullName>
    </submittedName>
</protein>
<evidence type="ECO:0000313" key="3">
    <source>
        <dbReference type="Proteomes" id="UP000664904"/>
    </source>
</evidence>
<dbReference type="InterPro" id="IPR018946">
    <property type="entry name" value="PhoD-like_MPP"/>
</dbReference>
<dbReference type="AlphaFoldDB" id="A0A975DGD2"/>
<dbReference type="GO" id="GO:0016020">
    <property type="term" value="C:membrane"/>
    <property type="evidence" value="ECO:0007669"/>
    <property type="project" value="TreeGrafter"/>
</dbReference>
<feature type="domain" description="PhoD-like phosphatase" evidence="1">
    <location>
        <begin position="81"/>
        <end position="344"/>
    </location>
</feature>
<dbReference type="InterPro" id="IPR043904">
    <property type="entry name" value="PhoD_2-like"/>
</dbReference>
<reference evidence="2" key="1">
    <citation type="submission" date="2021-03" db="EMBL/GenBank/DDBJ databases">
        <title>Complete Genome of Pseudoalteromonas xiamenensis STKMTI.2, a new potential marine bacterium producing anti-Vibrio compounds.</title>
        <authorList>
            <person name="Handayani D.P."/>
            <person name="Isnansetyo A."/>
            <person name="Istiqomah I."/>
            <person name="Jumina J."/>
        </authorList>
    </citation>
    <scope>NUCLEOTIDE SEQUENCE</scope>
    <source>
        <strain evidence="2">STKMTI.2</strain>
    </source>
</reference>
<dbReference type="EMBL" id="CP072133">
    <property type="protein sequence ID" value="QTH71283.1"/>
    <property type="molecule type" value="Genomic_DNA"/>
</dbReference>
<accession>A0A975DGD2</accession>
<dbReference type="RefSeq" id="WP_208842924.1">
    <property type="nucleotide sequence ID" value="NZ_CP072133.1"/>
</dbReference>
<dbReference type="SUPFAM" id="SSF56300">
    <property type="entry name" value="Metallo-dependent phosphatases"/>
    <property type="match status" value="1"/>
</dbReference>
<name>A0A975DGD2_9GAMM</name>
<dbReference type="InterPro" id="IPR038607">
    <property type="entry name" value="PhoD-like_sf"/>
</dbReference>
<evidence type="ECO:0000313" key="2">
    <source>
        <dbReference type="EMBL" id="QTH71283.1"/>
    </source>
</evidence>
<evidence type="ECO:0000259" key="1">
    <source>
        <dbReference type="Pfam" id="PF19050"/>
    </source>
</evidence>
<dbReference type="Gene3D" id="3.60.21.70">
    <property type="entry name" value="PhoD-like phosphatase"/>
    <property type="match status" value="1"/>
</dbReference>
<dbReference type="KEGG" id="pxi:J5O05_16065"/>
<proteinExistence type="predicted"/>
<dbReference type="PANTHER" id="PTHR46689:SF1">
    <property type="entry name" value="PHOD-LIKE PHOSPHATASE DOMAIN-CONTAINING PROTEIN"/>
    <property type="match status" value="1"/>
</dbReference>
<feature type="domain" description="PhoD-like phosphatase" evidence="1">
    <location>
        <begin position="350"/>
        <end position="427"/>
    </location>
</feature>
<keyword evidence="3" id="KW-1185">Reference proteome</keyword>
<dbReference type="InterPro" id="IPR029052">
    <property type="entry name" value="Metallo-depent_PP-like"/>
</dbReference>